<sequence>MNIIIQLILLVALISINLVFSYKGKRLYLLYETSHFLGGFLLAVLLFNYLDKNLVLLAILTISILWEIYEFIINKNKKIKKYLENKFRYFITPATFSDTFLDILLNILGALFYLYLF</sequence>
<dbReference type="InterPro" id="IPR014509">
    <property type="entry name" value="YjdF-like"/>
</dbReference>
<dbReference type="Proteomes" id="UP000177745">
    <property type="component" value="Unassembled WGS sequence"/>
</dbReference>
<evidence type="ECO:0000256" key="1">
    <source>
        <dbReference type="SAM" id="Phobius"/>
    </source>
</evidence>
<accession>A0A1F8H7R0</accession>
<keyword evidence="1" id="KW-0472">Membrane</keyword>
<feature type="transmembrane region" description="Helical" evidence="1">
    <location>
        <begin position="94"/>
        <end position="116"/>
    </location>
</feature>
<keyword evidence="1" id="KW-1133">Transmembrane helix</keyword>
<feature type="transmembrane region" description="Helical" evidence="1">
    <location>
        <begin position="6"/>
        <end position="22"/>
    </location>
</feature>
<reference evidence="2 3" key="1">
    <citation type="journal article" date="2016" name="Nat. Commun.">
        <title>Thousands of microbial genomes shed light on interconnected biogeochemical processes in an aquifer system.</title>
        <authorList>
            <person name="Anantharaman K."/>
            <person name="Brown C.T."/>
            <person name="Hug L.A."/>
            <person name="Sharon I."/>
            <person name="Castelle C.J."/>
            <person name="Probst A.J."/>
            <person name="Thomas B.C."/>
            <person name="Singh A."/>
            <person name="Wilkins M.J."/>
            <person name="Karaoz U."/>
            <person name="Brodie E.L."/>
            <person name="Williams K.H."/>
            <person name="Hubbard S.S."/>
            <person name="Banfield J.F."/>
        </authorList>
    </citation>
    <scope>NUCLEOTIDE SEQUENCE [LARGE SCALE GENOMIC DNA]</scope>
</reference>
<organism evidence="2 3">
    <name type="scientific">Candidatus Yanofskybacteria bacterium RIFCSPLOWO2_12_FULL_43_11b</name>
    <dbReference type="NCBI Taxonomy" id="1802710"/>
    <lineage>
        <taxon>Bacteria</taxon>
        <taxon>Candidatus Yanofskyibacteriota</taxon>
    </lineage>
</organism>
<dbReference type="EMBL" id="MGKY01000015">
    <property type="protein sequence ID" value="OGN33574.1"/>
    <property type="molecule type" value="Genomic_DNA"/>
</dbReference>
<name>A0A1F8H7R0_9BACT</name>
<keyword evidence="1" id="KW-0812">Transmembrane</keyword>
<feature type="transmembrane region" description="Helical" evidence="1">
    <location>
        <begin position="54"/>
        <end position="73"/>
    </location>
</feature>
<evidence type="ECO:0000313" key="3">
    <source>
        <dbReference type="Proteomes" id="UP000177745"/>
    </source>
</evidence>
<dbReference type="AlphaFoldDB" id="A0A1F8H7R0"/>
<evidence type="ECO:0008006" key="4">
    <source>
        <dbReference type="Google" id="ProtNLM"/>
    </source>
</evidence>
<dbReference type="Pfam" id="PF09997">
    <property type="entry name" value="DUF2238"/>
    <property type="match status" value="1"/>
</dbReference>
<comment type="caution">
    <text evidence="2">The sequence shown here is derived from an EMBL/GenBank/DDBJ whole genome shotgun (WGS) entry which is preliminary data.</text>
</comment>
<feature type="transmembrane region" description="Helical" evidence="1">
    <location>
        <begin position="29"/>
        <end position="48"/>
    </location>
</feature>
<evidence type="ECO:0000313" key="2">
    <source>
        <dbReference type="EMBL" id="OGN33574.1"/>
    </source>
</evidence>
<gene>
    <name evidence="2" type="ORF">A3G51_02755</name>
</gene>
<proteinExistence type="predicted"/>
<protein>
    <recommendedName>
        <fullName evidence="4">VanZ-like domain-containing protein</fullName>
    </recommendedName>
</protein>